<keyword evidence="2" id="KW-1185">Reference proteome</keyword>
<dbReference type="OrthoDB" id="2355173at2"/>
<dbReference type="KEGG" id="aue:C5O00_13245"/>
<dbReference type="EMBL" id="CP027062">
    <property type="protein sequence ID" value="AVI52067.1"/>
    <property type="molecule type" value="Genomic_DNA"/>
</dbReference>
<name>A0A2S0HZG2_9FLAO</name>
<reference evidence="1 2" key="1">
    <citation type="submission" date="2018-02" db="EMBL/GenBank/DDBJ databases">
        <title>Genomic analysis of the strain RR4-38 isolated from a seawater recirculating aquaculture system.</title>
        <authorList>
            <person name="Kim Y.-S."/>
            <person name="Jang Y.H."/>
            <person name="Kim K.-H."/>
        </authorList>
    </citation>
    <scope>NUCLEOTIDE SEQUENCE [LARGE SCALE GENOMIC DNA]</scope>
    <source>
        <strain evidence="1 2">RR4-38</strain>
    </source>
</reference>
<dbReference type="Gene3D" id="3.30.530.20">
    <property type="match status" value="1"/>
</dbReference>
<dbReference type="AlphaFoldDB" id="A0A2S0HZG2"/>
<evidence type="ECO:0000313" key="1">
    <source>
        <dbReference type="EMBL" id="AVI52067.1"/>
    </source>
</evidence>
<gene>
    <name evidence="1" type="ORF">C5O00_13245</name>
</gene>
<accession>A0A2S0HZG2</accession>
<dbReference type="Proteomes" id="UP000238442">
    <property type="component" value="Chromosome"/>
</dbReference>
<proteinExistence type="predicted"/>
<sequence>MKTLSYSTTINKPQEYVFNKLMDKSVYADWAKAWGEGMTYEGEWKEGGYMSFFDNSRGGTKVVFEVFKPHEYVKAKHIAMVNPQNIEVELTDEMMQKWIGSLEEYNFRKLNDNQTKLEVTMTVDEAFQPMFDGAWPKALGYFKDICES</sequence>
<dbReference type="InterPro" id="IPR023393">
    <property type="entry name" value="START-like_dom_sf"/>
</dbReference>
<dbReference type="SUPFAM" id="SSF55961">
    <property type="entry name" value="Bet v1-like"/>
    <property type="match status" value="1"/>
</dbReference>
<organism evidence="1 2">
    <name type="scientific">Pukyongia salina</name>
    <dbReference type="NCBI Taxonomy" id="2094025"/>
    <lineage>
        <taxon>Bacteria</taxon>
        <taxon>Pseudomonadati</taxon>
        <taxon>Bacteroidota</taxon>
        <taxon>Flavobacteriia</taxon>
        <taxon>Flavobacteriales</taxon>
        <taxon>Flavobacteriaceae</taxon>
        <taxon>Pukyongia</taxon>
    </lineage>
</organism>
<dbReference type="RefSeq" id="WP_105217307.1">
    <property type="nucleotide sequence ID" value="NZ_CP027062.1"/>
</dbReference>
<evidence type="ECO:0000313" key="2">
    <source>
        <dbReference type="Proteomes" id="UP000238442"/>
    </source>
</evidence>
<evidence type="ECO:0008006" key="3">
    <source>
        <dbReference type="Google" id="ProtNLM"/>
    </source>
</evidence>
<protein>
    <recommendedName>
        <fullName evidence="3">Activator of Hsp90 ATPase homolog 1-like protein</fullName>
    </recommendedName>
</protein>